<accession>A0A921TDI9</accession>
<dbReference type="RefSeq" id="WP_159964536.1">
    <property type="nucleotide sequence ID" value="NZ_APKE01000014.1"/>
</dbReference>
<gene>
    <name evidence="2" type="ORF">PMES_01127</name>
</gene>
<name>A0A921TDI9_9RHOB</name>
<reference evidence="2" key="1">
    <citation type="submission" date="2013-03" db="EMBL/GenBank/DDBJ databases">
        <title>Genome Sequence of the Profundibacterium mesophilum strain KAUST100406-0324T from Red Sea, a novel genus in the family Rhodobacteraceae.</title>
        <authorList>
            <person name="Essack M."/>
            <person name="Alam I."/>
            <person name="Lafi F."/>
            <person name="Alawi W."/>
            <person name="Kamanu F."/>
            <person name="Al-Suwailem A."/>
            <person name="Lee O.O."/>
            <person name="Xu Y."/>
            <person name="Bajic V."/>
            <person name="Qian P.-Y."/>
            <person name="Archer J."/>
        </authorList>
    </citation>
    <scope>NUCLEOTIDE SEQUENCE</scope>
    <source>
        <strain evidence="2">KAUST100406-0324</strain>
    </source>
</reference>
<organism evidence="2 3">
    <name type="scientific">Profundibacterium mesophilum KAUST100406-0324</name>
    <dbReference type="NCBI Taxonomy" id="1037889"/>
    <lineage>
        <taxon>Bacteria</taxon>
        <taxon>Pseudomonadati</taxon>
        <taxon>Pseudomonadota</taxon>
        <taxon>Alphaproteobacteria</taxon>
        <taxon>Rhodobacterales</taxon>
        <taxon>Roseobacteraceae</taxon>
        <taxon>Profundibacterium</taxon>
    </lineage>
</organism>
<evidence type="ECO:0008006" key="4">
    <source>
        <dbReference type="Google" id="ProtNLM"/>
    </source>
</evidence>
<protein>
    <recommendedName>
        <fullName evidence="4">DUF1344 domain-containing protein</fullName>
    </recommendedName>
</protein>
<evidence type="ECO:0000313" key="3">
    <source>
        <dbReference type="Proteomes" id="UP000698242"/>
    </source>
</evidence>
<evidence type="ECO:0000256" key="1">
    <source>
        <dbReference type="SAM" id="SignalP"/>
    </source>
</evidence>
<keyword evidence="3" id="KW-1185">Reference proteome</keyword>
<dbReference type="Proteomes" id="UP000698242">
    <property type="component" value="Unassembled WGS sequence"/>
</dbReference>
<comment type="caution">
    <text evidence="2">The sequence shown here is derived from an EMBL/GenBank/DDBJ whole genome shotgun (WGS) entry which is preliminary data.</text>
</comment>
<dbReference type="OrthoDB" id="7871237at2"/>
<proteinExistence type="predicted"/>
<feature type="signal peptide" evidence="1">
    <location>
        <begin position="1"/>
        <end position="24"/>
    </location>
</feature>
<feature type="chain" id="PRO_5037711758" description="DUF1344 domain-containing protein" evidence="1">
    <location>
        <begin position="25"/>
        <end position="90"/>
    </location>
</feature>
<sequence>MIRISTLPAAFTAAALLTAAPAFADSVTGEVVAYDRVANILVLDDKTIWTLSDVGGVAPDELEAGMSVSITYEALGEDGYSKVESIVINE</sequence>
<evidence type="ECO:0000313" key="2">
    <source>
        <dbReference type="EMBL" id="KAF0676396.1"/>
    </source>
</evidence>
<dbReference type="AlphaFoldDB" id="A0A921TDI9"/>
<dbReference type="EMBL" id="APKE01000014">
    <property type="protein sequence ID" value="KAF0676396.1"/>
    <property type="molecule type" value="Genomic_DNA"/>
</dbReference>
<keyword evidence="1" id="KW-0732">Signal</keyword>